<name>A0ABV6DPD0_9BACL</name>
<dbReference type="GO" id="GO:0016757">
    <property type="term" value="F:glycosyltransferase activity"/>
    <property type="evidence" value="ECO:0007669"/>
    <property type="project" value="UniProtKB-KW"/>
</dbReference>
<accession>A0ABV6DPD0</accession>
<dbReference type="Pfam" id="PF00534">
    <property type="entry name" value="Glycos_transf_1"/>
    <property type="match status" value="1"/>
</dbReference>
<dbReference type="Pfam" id="PF13439">
    <property type="entry name" value="Glyco_transf_4"/>
    <property type="match status" value="1"/>
</dbReference>
<dbReference type="CDD" id="cd03814">
    <property type="entry name" value="GT4-like"/>
    <property type="match status" value="1"/>
</dbReference>
<dbReference type="Proteomes" id="UP001589776">
    <property type="component" value="Unassembled WGS sequence"/>
</dbReference>
<evidence type="ECO:0000259" key="1">
    <source>
        <dbReference type="Pfam" id="PF00534"/>
    </source>
</evidence>
<dbReference type="EC" id="2.4.-.-" evidence="3"/>
<gene>
    <name evidence="3" type="ORF">ACFFK0_18935</name>
</gene>
<keyword evidence="3" id="KW-0808">Transferase</keyword>
<sequence length="389" mass="43927">MRIALFTDTFPPDVNGVAKTLERWVRYLERRGAECMVFAPQKDGSETFDGLSVERFFSVPFALYPECRFTIPNPVQLNRALKEYRPSMIHVATPFNLGLLGKTYAVKHDIPLVASYHTNFDQYLPFYRIQLLEPVLWKYMNWFHLPCRKVYVPSRTTLEHIEAKGIQNLEIWSRGIDTDRFRPHVNRHEVLSAYGVDPGKFVFLYVGRLAAEKNIDVLMDIIDAIPAYVQHRAHFIIAGDGPLSASLREQYKRDNITFPGYVQGKALAELYAACDTFLFPSAHETFGNVVLEAMASGTPVIGADSGGVRDIVQDGITGFLRPHGDIGGYVEAAEVLFNNDELRRSMALSAREYSLRQSWDAILGRLYNSYEEVLGGVATISPRHAQITG</sequence>
<proteinExistence type="predicted"/>
<dbReference type="InterPro" id="IPR050194">
    <property type="entry name" value="Glycosyltransferase_grp1"/>
</dbReference>
<feature type="domain" description="Glycosyltransferase subfamily 4-like N-terminal" evidence="2">
    <location>
        <begin position="14"/>
        <end position="180"/>
    </location>
</feature>
<dbReference type="RefSeq" id="WP_377471887.1">
    <property type="nucleotide sequence ID" value="NZ_JBHLWN010000074.1"/>
</dbReference>
<evidence type="ECO:0000313" key="3">
    <source>
        <dbReference type="EMBL" id="MFC0214511.1"/>
    </source>
</evidence>
<dbReference type="SUPFAM" id="SSF53756">
    <property type="entry name" value="UDP-Glycosyltransferase/glycogen phosphorylase"/>
    <property type="match status" value="1"/>
</dbReference>
<comment type="caution">
    <text evidence="3">The sequence shown here is derived from an EMBL/GenBank/DDBJ whole genome shotgun (WGS) entry which is preliminary data.</text>
</comment>
<organism evidence="3 4">
    <name type="scientific">Paenibacillus chartarius</name>
    <dbReference type="NCBI Taxonomy" id="747481"/>
    <lineage>
        <taxon>Bacteria</taxon>
        <taxon>Bacillati</taxon>
        <taxon>Bacillota</taxon>
        <taxon>Bacilli</taxon>
        <taxon>Bacillales</taxon>
        <taxon>Paenibacillaceae</taxon>
        <taxon>Paenibacillus</taxon>
    </lineage>
</organism>
<dbReference type="InterPro" id="IPR028098">
    <property type="entry name" value="Glyco_trans_4-like_N"/>
</dbReference>
<reference evidence="3 4" key="1">
    <citation type="submission" date="2024-09" db="EMBL/GenBank/DDBJ databases">
        <authorList>
            <person name="Sun Q."/>
            <person name="Mori K."/>
        </authorList>
    </citation>
    <scope>NUCLEOTIDE SEQUENCE [LARGE SCALE GENOMIC DNA]</scope>
    <source>
        <strain evidence="3 4">CCM 7759</strain>
    </source>
</reference>
<dbReference type="PANTHER" id="PTHR45947:SF3">
    <property type="entry name" value="SULFOQUINOVOSYL TRANSFERASE SQD2"/>
    <property type="match status" value="1"/>
</dbReference>
<evidence type="ECO:0000259" key="2">
    <source>
        <dbReference type="Pfam" id="PF13439"/>
    </source>
</evidence>
<keyword evidence="4" id="KW-1185">Reference proteome</keyword>
<dbReference type="EMBL" id="JBHLWN010000074">
    <property type="protein sequence ID" value="MFC0214511.1"/>
    <property type="molecule type" value="Genomic_DNA"/>
</dbReference>
<keyword evidence="3" id="KW-0328">Glycosyltransferase</keyword>
<evidence type="ECO:0000313" key="4">
    <source>
        <dbReference type="Proteomes" id="UP001589776"/>
    </source>
</evidence>
<dbReference type="InterPro" id="IPR001296">
    <property type="entry name" value="Glyco_trans_1"/>
</dbReference>
<dbReference type="Gene3D" id="3.40.50.2000">
    <property type="entry name" value="Glycogen Phosphorylase B"/>
    <property type="match status" value="2"/>
</dbReference>
<protein>
    <submittedName>
        <fullName evidence="3">Glycosyltransferase family 4 protein</fullName>
        <ecNumber evidence="3">2.4.-.-</ecNumber>
    </submittedName>
</protein>
<feature type="domain" description="Glycosyl transferase family 1" evidence="1">
    <location>
        <begin position="194"/>
        <end position="352"/>
    </location>
</feature>
<dbReference type="PANTHER" id="PTHR45947">
    <property type="entry name" value="SULFOQUINOVOSYL TRANSFERASE SQD2"/>
    <property type="match status" value="1"/>
</dbReference>